<dbReference type="CDD" id="cd08501">
    <property type="entry name" value="PBP2_Lpqw"/>
    <property type="match status" value="1"/>
</dbReference>
<sequence>MALAASVSLLAGCTASPEPAVESPSETAPAPIQTTELSVTVAMDGIGHGFNPHLLADQSPATNAVADLVLPSMFRLAPDPADPARLTLQPDASVLDSAEVVSRAPFTVEYRLSTEAQWSDSAPIAVEDFQYLWQQMVTVPGAVAPAGYRQITDIRAVGGGGKTVQVVFARPYGAWRELFRSLVPAHLLKDMPGGFETGLDDGLPVSGSRFKVSTVDRGRGQILLERNDRFWGRPATPDRVVIRRAGTTAQLAEALRGGDVQVFDVRAGEAALSQLSAVGGVQARRADRARSLSLTLNARAPHLRDVRLRRALLDLLDPQRLALVGADSEAGTRWVGSATAVPSDPAYRVTAPPRMPREAAQDVLRSAGYGLAAPDGESSDEPVLQIKIGVPRGDTKASEVASTVADVWTSAGVDASVAEIDAETLYGDALTTGAVDAVVGWEDVDTDLASRVAARYGCDGAAVSVRAPVPPAEAPAAAKTVSPSISPAASATATPDASPTVPTVTGPTATAAPAPEPVPPLAPDDPARKNFAQPQAAPSNIGGVCDEELQPVLAQALQGEIDDDRLIEAVDPAAWSFATVLPIMQDTGVVGSTSAIEGTMLGDGRLASALFVNAAGWHRTPGRGAPTMPTATATPTAVPD</sequence>
<comment type="caution">
    <text evidence="3">The sequence shown here is derived from an EMBL/GenBank/DDBJ whole genome shotgun (WGS) entry which is preliminary data.</text>
</comment>
<feature type="compositionally biased region" description="Pro residues" evidence="1">
    <location>
        <begin position="514"/>
        <end position="523"/>
    </location>
</feature>
<keyword evidence="4" id="KW-1185">Reference proteome</keyword>
<dbReference type="Gene3D" id="3.10.105.10">
    <property type="entry name" value="Dipeptide-binding Protein, Domain 3"/>
    <property type="match status" value="1"/>
</dbReference>
<dbReference type="InterPro" id="IPR039424">
    <property type="entry name" value="SBP_5"/>
</dbReference>
<accession>A0ABP9CJ29</accession>
<dbReference type="Proteomes" id="UP001500839">
    <property type="component" value="Unassembled WGS sequence"/>
</dbReference>
<gene>
    <name evidence="3" type="primary">lpqW</name>
    <name evidence="3" type="ORF">GCM10023353_16280</name>
</gene>
<feature type="domain" description="Solute-binding protein family 5" evidence="2">
    <location>
        <begin position="101"/>
        <end position="442"/>
    </location>
</feature>
<dbReference type="Gene3D" id="3.90.76.10">
    <property type="entry name" value="Dipeptide-binding Protein, Domain 1"/>
    <property type="match status" value="1"/>
</dbReference>
<evidence type="ECO:0000313" key="4">
    <source>
        <dbReference type="Proteomes" id="UP001500839"/>
    </source>
</evidence>
<evidence type="ECO:0000313" key="3">
    <source>
        <dbReference type="EMBL" id="GAA4812261.1"/>
    </source>
</evidence>
<dbReference type="PANTHER" id="PTHR30290">
    <property type="entry name" value="PERIPLASMIC BINDING COMPONENT OF ABC TRANSPORTER"/>
    <property type="match status" value="1"/>
</dbReference>
<dbReference type="PANTHER" id="PTHR30290:SF65">
    <property type="entry name" value="MONOACYL PHOSPHATIDYLINOSITOL TETRAMANNOSIDE-BINDING PROTEIN LPQW-RELATED"/>
    <property type="match status" value="1"/>
</dbReference>
<feature type="compositionally biased region" description="Low complexity" evidence="1">
    <location>
        <begin position="478"/>
        <end position="513"/>
    </location>
</feature>
<dbReference type="Gene3D" id="3.40.190.10">
    <property type="entry name" value="Periplasmic binding protein-like II"/>
    <property type="match status" value="1"/>
</dbReference>
<proteinExistence type="predicted"/>
<organism evidence="3 4">
    <name type="scientific">Tomitella cavernea</name>
    <dbReference type="NCBI Taxonomy" id="1387982"/>
    <lineage>
        <taxon>Bacteria</taxon>
        <taxon>Bacillati</taxon>
        <taxon>Actinomycetota</taxon>
        <taxon>Actinomycetes</taxon>
        <taxon>Mycobacteriales</taxon>
        <taxon>Tomitella</taxon>
    </lineage>
</organism>
<dbReference type="Pfam" id="PF00496">
    <property type="entry name" value="SBP_bac_5"/>
    <property type="match status" value="1"/>
</dbReference>
<evidence type="ECO:0000256" key="1">
    <source>
        <dbReference type="SAM" id="MobiDB-lite"/>
    </source>
</evidence>
<feature type="compositionally biased region" description="Low complexity" evidence="1">
    <location>
        <begin position="622"/>
        <end position="640"/>
    </location>
</feature>
<protein>
    <submittedName>
        <fullName evidence="3">Lipoarabinomannan biosynthesis protein LpqW</fullName>
    </submittedName>
</protein>
<dbReference type="EMBL" id="BAABKQ010000001">
    <property type="protein sequence ID" value="GAA4812261.1"/>
    <property type="molecule type" value="Genomic_DNA"/>
</dbReference>
<reference evidence="4" key="1">
    <citation type="journal article" date="2019" name="Int. J. Syst. Evol. Microbiol.">
        <title>The Global Catalogue of Microorganisms (GCM) 10K type strain sequencing project: providing services to taxonomists for standard genome sequencing and annotation.</title>
        <authorList>
            <consortium name="The Broad Institute Genomics Platform"/>
            <consortium name="The Broad Institute Genome Sequencing Center for Infectious Disease"/>
            <person name="Wu L."/>
            <person name="Ma J."/>
        </authorList>
    </citation>
    <scope>NUCLEOTIDE SEQUENCE [LARGE SCALE GENOMIC DNA]</scope>
    <source>
        <strain evidence="4">JCM 18542</strain>
    </source>
</reference>
<feature type="region of interest" description="Disordered" evidence="1">
    <location>
        <begin position="478"/>
        <end position="543"/>
    </location>
</feature>
<dbReference type="InterPro" id="IPR000914">
    <property type="entry name" value="SBP_5_dom"/>
</dbReference>
<name>A0ABP9CJ29_9ACTN</name>
<dbReference type="RefSeq" id="WP_200175390.1">
    <property type="nucleotide sequence ID" value="NZ_BAABKQ010000001.1"/>
</dbReference>
<feature type="region of interest" description="Disordered" evidence="1">
    <location>
        <begin position="621"/>
        <end position="640"/>
    </location>
</feature>
<dbReference type="SUPFAM" id="SSF53850">
    <property type="entry name" value="Periplasmic binding protein-like II"/>
    <property type="match status" value="1"/>
</dbReference>
<evidence type="ECO:0000259" key="2">
    <source>
        <dbReference type="Pfam" id="PF00496"/>
    </source>
</evidence>